<dbReference type="Gene3D" id="3.30.1050.10">
    <property type="entry name" value="SCP2 sterol-binding domain"/>
    <property type="match status" value="1"/>
</dbReference>
<name>A0A0M8K951_9CHLR</name>
<reference evidence="2 3" key="1">
    <citation type="journal article" date="2015" name="Genome Announc.">
        <title>Draft Genome Sequence of a Heterotrophic Facultative Anaerobic Thermophilic Bacterium, Ardenticatena maritima Strain 110ST.</title>
        <authorList>
            <person name="Kawaichi S."/>
            <person name="Yoshida T."/>
            <person name="Sako Y."/>
            <person name="Nakamura R."/>
        </authorList>
    </citation>
    <scope>NUCLEOTIDE SEQUENCE [LARGE SCALE GENOMIC DNA]</scope>
    <source>
        <strain evidence="2 3">110S</strain>
    </source>
</reference>
<protein>
    <recommendedName>
        <fullName evidence="1">SCP2 domain-containing protein</fullName>
    </recommendedName>
</protein>
<dbReference type="Proteomes" id="UP000037784">
    <property type="component" value="Unassembled WGS sequence"/>
</dbReference>
<feature type="domain" description="SCP2" evidence="1">
    <location>
        <begin position="4"/>
        <end position="55"/>
    </location>
</feature>
<evidence type="ECO:0000259" key="1">
    <source>
        <dbReference type="Pfam" id="PF02036"/>
    </source>
</evidence>
<dbReference type="SUPFAM" id="SSF55718">
    <property type="entry name" value="SCP-like"/>
    <property type="match status" value="1"/>
</dbReference>
<sequence length="61" mass="6494">MTVEEGTVDNADVKVTVDSETWKGILSGNVNGAVAFMTGKLKAEGDLQTLMASQSWFNFPG</sequence>
<organism evidence="2 3">
    <name type="scientific">Ardenticatena maritima</name>
    <dbReference type="NCBI Taxonomy" id="872965"/>
    <lineage>
        <taxon>Bacteria</taxon>
        <taxon>Bacillati</taxon>
        <taxon>Chloroflexota</taxon>
        <taxon>Ardenticatenia</taxon>
        <taxon>Ardenticatenales</taxon>
        <taxon>Ardenticatenaceae</taxon>
        <taxon>Ardenticatena</taxon>
    </lineage>
</organism>
<dbReference type="RefSeq" id="WP_054492893.1">
    <property type="nucleotide sequence ID" value="NZ_BBZA01000106.1"/>
</dbReference>
<dbReference type="AlphaFoldDB" id="A0A0M8K951"/>
<dbReference type="Pfam" id="PF02036">
    <property type="entry name" value="SCP2"/>
    <property type="match status" value="1"/>
</dbReference>
<evidence type="ECO:0000313" key="3">
    <source>
        <dbReference type="Proteomes" id="UP000037784"/>
    </source>
</evidence>
<dbReference type="EMBL" id="BBZA01000106">
    <property type="protein sequence ID" value="GAP63019.1"/>
    <property type="molecule type" value="Genomic_DNA"/>
</dbReference>
<keyword evidence="3" id="KW-1185">Reference proteome</keyword>
<dbReference type="InterPro" id="IPR036527">
    <property type="entry name" value="SCP2_sterol-bd_dom_sf"/>
</dbReference>
<reference evidence="3" key="2">
    <citation type="submission" date="2015-08" db="EMBL/GenBank/DDBJ databases">
        <title>Draft Genome Sequence of a Heterotrophic Facultative Anaerobic Bacterium Ardenticatena maritima Strain 110S.</title>
        <authorList>
            <person name="Kawaichi S."/>
            <person name="Yoshida T."/>
            <person name="Sako Y."/>
            <person name="Nakamura R."/>
        </authorList>
    </citation>
    <scope>NUCLEOTIDE SEQUENCE [LARGE SCALE GENOMIC DNA]</scope>
    <source>
        <strain evidence="3">110S</strain>
    </source>
</reference>
<dbReference type="OrthoDB" id="9809312at2"/>
<dbReference type="InParanoid" id="A0A0M8K951"/>
<gene>
    <name evidence="2" type="ORF">ARMA_1442</name>
</gene>
<evidence type="ECO:0000313" key="2">
    <source>
        <dbReference type="EMBL" id="GAP63019.1"/>
    </source>
</evidence>
<comment type="caution">
    <text evidence="2">The sequence shown here is derived from an EMBL/GenBank/DDBJ whole genome shotgun (WGS) entry which is preliminary data.</text>
</comment>
<dbReference type="InterPro" id="IPR003033">
    <property type="entry name" value="SCP2_sterol-bd_dom"/>
</dbReference>
<accession>A0A0M8K951</accession>
<proteinExistence type="predicted"/>